<sequence length="413" mass="43736">MRKLARTLAALALSAALAATGCSPSSEGGGDASGNQTVTMWMYPVVPDEARNKELWSAMVSKFKEANPGIDVKIEFFPWKQRDEAIQTALTAKTAPDLIYLIPDQLSAYKEAIEPMDSHLGEGRVAELLPNAKEAVTLDGAMMGAPMLASANPLLCNKAAFEKVGLTEYPSTWQDVVDMAPKFSDNGMHILAYSAVPTQTLNLTFYPVLWQAGGTVFKDGKVNFNAAEGKEALEYLRKLADLGALDPDPLSTALELEQTGIAGGKVGCAWDYTAKDLGSQVGPENVVVLPPLKGKESVGYGTVGTIAMFKDAKNKEAAGKFAAFATDPANSVDYLTTAGYFSPVEGKGPDYSQDPALSEIQKTLPQMKFGELHPQARAVMGALAPEIQAAVLGQKSPEQALNDAAAAAESIIG</sequence>
<organism evidence="2 3">
    <name type="scientific">Arachnia propionica</name>
    <dbReference type="NCBI Taxonomy" id="1750"/>
    <lineage>
        <taxon>Bacteria</taxon>
        <taxon>Bacillati</taxon>
        <taxon>Actinomycetota</taxon>
        <taxon>Actinomycetes</taxon>
        <taxon>Propionibacteriales</taxon>
        <taxon>Propionibacteriaceae</taxon>
        <taxon>Arachnia</taxon>
    </lineage>
</organism>
<evidence type="ECO:0000313" key="3">
    <source>
        <dbReference type="Proteomes" id="UP000280935"/>
    </source>
</evidence>
<name>A0A3P1WVP9_9ACTN</name>
<dbReference type="PROSITE" id="PS51257">
    <property type="entry name" value="PROKAR_LIPOPROTEIN"/>
    <property type="match status" value="1"/>
</dbReference>
<dbReference type="Gene3D" id="3.40.190.10">
    <property type="entry name" value="Periplasmic binding protein-like II"/>
    <property type="match status" value="1"/>
</dbReference>
<dbReference type="CDD" id="cd13585">
    <property type="entry name" value="PBP2_TMBP_like"/>
    <property type="match status" value="1"/>
</dbReference>
<keyword evidence="1" id="KW-0732">Signal</keyword>
<gene>
    <name evidence="2" type="ORF">EII35_04985</name>
</gene>
<dbReference type="PANTHER" id="PTHR43649:SF12">
    <property type="entry name" value="DIACETYLCHITOBIOSE BINDING PROTEIN DASA"/>
    <property type="match status" value="1"/>
</dbReference>
<dbReference type="PANTHER" id="PTHR43649">
    <property type="entry name" value="ARABINOSE-BINDING PROTEIN-RELATED"/>
    <property type="match status" value="1"/>
</dbReference>
<feature type="chain" id="PRO_5038839943" evidence="1">
    <location>
        <begin position="19"/>
        <end position="413"/>
    </location>
</feature>
<dbReference type="Proteomes" id="UP000280935">
    <property type="component" value="Unassembled WGS sequence"/>
</dbReference>
<dbReference type="OrthoDB" id="4289620at2"/>
<dbReference type="Pfam" id="PF01547">
    <property type="entry name" value="SBP_bac_1"/>
    <property type="match status" value="1"/>
</dbReference>
<reference evidence="2 3" key="1">
    <citation type="submission" date="2018-11" db="EMBL/GenBank/DDBJ databases">
        <title>Genomes From Bacteria Associated with the Canine Oral Cavity: a Test Case for Automated Genome-Based Taxonomic Assignment.</title>
        <authorList>
            <person name="Coil D.A."/>
            <person name="Jospin G."/>
            <person name="Darling A.E."/>
            <person name="Wallis C."/>
            <person name="Davis I.J."/>
            <person name="Harris S."/>
            <person name="Eisen J.A."/>
            <person name="Holcombe L.J."/>
            <person name="O'Flynn C."/>
        </authorList>
    </citation>
    <scope>NUCLEOTIDE SEQUENCE [LARGE SCALE GENOMIC DNA]</scope>
    <source>
        <strain evidence="2 3">OH2822_COT-296</strain>
    </source>
</reference>
<dbReference type="InterPro" id="IPR006059">
    <property type="entry name" value="SBP"/>
</dbReference>
<dbReference type="InterPro" id="IPR050490">
    <property type="entry name" value="Bact_solute-bd_prot1"/>
</dbReference>
<accession>A0A3P1WVP9</accession>
<feature type="signal peptide" evidence="1">
    <location>
        <begin position="1"/>
        <end position="18"/>
    </location>
</feature>
<protein>
    <submittedName>
        <fullName evidence="2">Sugar ABC transporter substrate-binding protein</fullName>
    </submittedName>
</protein>
<dbReference type="AlphaFoldDB" id="A0A3P1WVP9"/>
<dbReference type="RefSeq" id="WP_125227366.1">
    <property type="nucleotide sequence ID" value="NZ_RQYT01000007.1"/>
</dbReference>
<evidence type="ECO:0000256" key="1">
    <source>
        <dbReference type="SAM" id="SignalP"/>
    </source>
</evidence>
<evidence type="ECO:0000313" key="2">
    <source>
        <dbReference type="EMBL" id="RRD50311.1"/>
    </source>
</evidence>
<proteinExistence type="predicted"/>
<comment type="caution">
    <text evidence="2">The sequence shown here is derived from an EMBL/GenBank/DDBJ whole genome shotgun (WGS) entry which is preliminary data.</text>
</comment>
<dbReference type="SUPFAM" id="SSF53850">
    <property type="entry name" value="Periplasmic binding protein-like II"/>
    <property type="match status" value="1"/>
</dbReference>
<dbReference type="EMBL" id="RQYT01000007">
    <property type="protein sequence ID" value="RRD50311.1"/>
    <property type="molecule type" value="Genomic_DNA"/>
</dbReference>